<feature type="domain" description="C2H2-type" evidence="6">
    <location>
        <begin position="105"/>
        <end position="132"/>
    </location>
</feature>
<dbReference type="Proteomes" id="UP000887116">
    <property type="component" value="Unassembled WGS sequence"/>
</dbReference>
<reference evidence="7" key="1">
    <citation type="submission" date="2020-07" db="EMBL/GenBank/DDBJ databases">
        <title>Multicomponent nature underlies the extraordinary mechanical properties of spider dragline silk.</title>
        <authorList>
            <person name="Kono N."/>
            <person name="Nakamura H."/>
            <person name="Mori M."/>
            <person name="Yoshida Y."/>
            <person name="Ohtoshi R."/>
            <person name="Malay A.D."/>
            <person name="Moran D.A.P."/>
            <person name="Tomita M."/>
            <person name="Numata K."/>
            <person name="Arakawa K."/>
        </authorList>
    </citation>
    <scope>NUCLEOTIDE SEQUENCE</scope>
</reference>
<gene>
    <name evidence="7" type="ORF">TNCT_259281</name>
</gene>
<evidence type="ECO:0000256" key="1">
    <source>
        <dbReference type="ARBA" id="ARBA00022723"/>
    </source>
</evidence>
<keyword evidence="3 5" id="KW-0863">Zinc-finger</keyword>
<accession>A0A8X6GAE7</accession>
<evidence type="ECO:0000256" key="4">
    <source>
        <dbReference type="ARBA" id="ARBA00022833"/>
    </source>
</evidence>
<evidence type="ECO:0000256" key="5">
    <source>
        <dbReference type="PROSITE-ProRule" id="PRU00042"/>
    </source>
</evidence>
<keyword evidence="2" id="KW-0677">Repeat</keyword>
<evidence type="ECO:0000256" key="2">
    <source>
        <dbReference type="ARBA" id="ARBA00022737"/>
    </source>
</evidence>
<evidence type="ECO:0000259" key="6">
    <source>
        <dbReference type="PROSITE" id="PS50157"/>
    </source>
</evidence>
<feature type="domain" description="C2H2-type" evidence="6">
    <location>
        <begin position="133"/>
        <end position="156"/>
    </location>
</feature>
<keyword evidence="1" id="KW-0479">Metal-binding</keyword>
<dbReference type="SUPFAM" id="SSF57667">
    <property type="entry name" value="beta-beta-alpha zinc fingers"/>
    <property type="match status" value="2"/>
</dbReference>
<dbReference type="PROSITE" id="PS00028">
    <property type="entry name" value="ZINC_FINGER_C2H2_1"/>
    <property type="match status" value="1"/>
</dbReference>
<keyword evidence="8" id="KW-1185">Reference proteome</keyword>
<comment type="caution">
    <text evidence="7">The sequence shown here is derived from an EMBL/GenBank/DDBJ whole genome shotgun (WGS) entry which is preliminary data.</text>
</comment>
<dbReference type="OrthoDB" id="6407039at2759"/>
<protein>
    <recommendedName>
        <fullName evidence="6">C2H2-type domain-containing protein</fullName>
    </recommendedName>
</protein>
<sequence>MPYIQRHLVAHTGAGPFCSRICGKCYSQSSSLDVLIKNVHMILVHDYFDCVTSNEIPKHFCKYCSYSSNKLSYIRHHEVTHTVSYGESIKTDMFKCTSTIEGRKYICKICCYSSGNIGHMRDHQRKHTGEHPFQCPICGRKFTQKSSLNAHIRRFHLFNLYSDFDL</sequence>
<dbReference type="PROSITE" id="PS50157">
    <property type="entry name" value="ZINC_FINGER_C2H2_2"/>
    <property type="match status" value="2"/>
</dbReference>
<dbReference type="PANTHER" id="PTHR24379:SF121">
    <property type="entry name" value="C2H2-TYPE DOMAIN-CONTAINING PROTEIN"/>
    <property type="match status" value="1"/>
</dbReference>
<evidence type="ECO:0000313" key="8">
    <source>
        <dbReference type="Proteomes" id="UP000887116"/>
    </source>
</evidence>
<dbReference type="InterPro" id="IPR036236">
    <property type="entry name" value="Znf_C2H2_sf"/>
</dbReference>
<dbReference type="GO" id="GO:0006355">
    <property type="term" value="P:regulation of DNA-templated transcription"/>
    <property type="evidence" value="ECO:0007669"/>
    <property type="project" value="UniProtKB-ARBA"/>
</dbReference>
<organism evidence="7 8">
    <name type="scientific">Trichonephila clavata</name>
    <name type="common">Joro spider</name>
    <name type="synonym">Nephila clavata</name>
    <dbReference type="NCBI Taxonomy" id="2740835"/>
    <lineage>
        <taxon>Eukaryota</taxon>
        <taxon>Metazoa</taxon>
        <taxon>Ecdysozoa</taxon>
        <taxon>Arthropoda</taxon>
        <taxon>Chelicerata</taxon>
        <taxon>Arachnida</taxon>
        <taxon>Araneae</taxon>
        <taxon>Araneomorphae</taxon>
        <taxon>Entelegynae</taxon>
        <taxon>Araneoidea</taxon>
        <taxon>Nephilidae</taxon>
        <taxon>Trichonephila</taxon>
    </lineage>
</organism>
<evidence type="ECO:0000313" key="7">
    <source>
        <dbReference type="EMBL" id="GFQ78133.1"/>
    </source>
</evidence>
<dbReference type="InterPro" id="IPR013087">
    <property type="entry name" value="Znf_C2H2_type"/>
</dbReference>
<proteinExistence type="predicted"/>
<dbReference type="AlphaFoldDB" id="A0A8X6GAE7"/>
<dbReference type="GO" id="GO:0008270">
    <property type="term" value="F:zinc ion binding"/>
    <property type="evidence" value="ECO:0007669"/>
    <property type="project" value="UniProtKB-KW"/>
</dbReference>
<name>A0A8X6GAE7_TRICU</name>
<dbReference type="SMART" id="SM00355">
    <property type="entry name" value="ZnF_C2H2"/>
    <property type="match status" value="3"/>
</dbReference>
<dbReference type="FunFam" id="3.30.160.60:FF:002343">
    <property type="entry name" value="Zinc finger protein 33A"/>
    <property type="match status" value="1"/>
</dbReference>
<dbReference type="Gene3D" id="3.30.160.60">
    <property type="entry name" value="Classic Zinc Finger"/>
    <property type="match status" value="3"/>
</dbReference>
<dbReference type="PANTHER" id="PTHR24379">
    <property type="entry name" value="KRAB AND ZINC FINGER DOMAIN-CONTAINING"/>
    <property type="match status" value="1"/>
</dbReference>
<dbReference type="Pfam" id="PF00096">
    <property type="entry name" value="zf-C2H2"/>
    <property type="match status" value="1"/>
</dbReference>
<evidence type="ECO:0000256" key="3">
    <source>
        <dbReference type="ARBA" id="ARBA00022771"/>
    </source>
</evidence>
<keyword evidence="4" id="KW-0862">Zinc</keyword>
<dbReference type="EMBL" id="BMAO01011978">
    <property type="protein sequence ID" value="GFQ78133.1"/>
    <property type="molecule type" value="Genomic_DNA"/>
</dbReference>